<organism evidence="2 4">
    <name type="scientific">Moritella viscosa</name>
    <dbReference type="NCBI Taxonomy" id="80854"/>
    <lineage>
        <taxon>Bacteria</taxon>
        <taxon>Pseudomonadati</taxon>
        <taxon>Pseudomonadota</taxon>
        <taxon>Gammaproteobacteria</taxon>
        <taxon>Alteromonadales</taxon>
        <taxon>Moritellaceae</taxon>
        <taxon>Moritella</taxon>
    </lineage>
</organism>
<dbReference type="EMBL" id="FPLD01000056">
    <property type="protein sequence ID" value="SGY98202.1"/>
    <property type="molecule type" value="Genomic_DNA"/>
</dbReference>
<keyword evidence="3" id="KW-1185">Reference proteome</keyword>
<accession>A0A1L0B8I1</accession>
<evidence type="ECO:0000313" key="4">
    <source>
        <dbReference type="Proteomes" id="UP000183794"/>
    </source>
</evidence>
<reference evidence="1 3" key="2">
    <citation type="submission" date="2016-11" db="EMBL/GenBank/DDBJ databases">
        <authorList>
            <person name="Klemetsen T."/>
        </authorList>
    </citation>
    <scope>NUCLEOTIDE SEQUENCE [LARGE SCALE GENOMIC DNA]</scope>
    <source>
        <strain evidence="1">MT 2528</strain>
    </source>
</reference>
<dbReference type="Proteomes" id="UP000182660">
    <property type="component" value="Unassembled WGS sequence"/>
</dbReference>
<protein>
    <submittedName>
        <fullName evidence="2">MYM-type Zinc finger with FCS sequence motif</fullName>
    </submittedName>
</protein>
<sequence>MKCCENAIVKRVNRNWFEKLFYSSIHKCNHCGKVFKLKAG</sequence>
<reference evidence="2 4" key="1">
    <citation type="submission" date="2016-11" db="EMBL/GenBank/DDBJ databases">
        <authorList>
            <person name="Jaros S."/>
            <person name="Januszkiewicz K."/>
            <person name="Wedrychowicz H."/>
        </authorList>
    </citation>
    <scope>NUCLEOTIDE SEQUENCE [LARGE SCALE GENOMIC DNA]</scope>
    <source>
        <strain evidence="2">NVI 5450</strain>
    </source>
</reference>
<evidence type="ECO:0000313" key="2">
    <source>
        <dbReference type="EMBL" id="SGY98202.1"/>
    </source>
</evidence>
<gene>
    <name evidence="1" type="ORF">MT2528_1811</name>
    <name evidence="2" type="ORF">NVI5450_2036</name>
</gene>
<dbReference type="EMBL" id="FPLJ01000047">
    <property type="protein sequence ID" value="SGY89900.1"/>
    <property type="molecule type" value="Genomic_DNA"/>
</dbReference>
<proteinExistence type="predicted"/>
<name>A0A1L0B8I1_9GAMM</name>
<dbReference type="Proteomes" id="UP000183794">
    <property type="component" value="Unassembled WGS sequence"/>
</dbReference>
<evidence type="ECO:0000313" key="3">
    <source>
        <dbReference type="Proteomes" id="UP000182660"/>
    </source>
</evidence>
<dbReference type="AlphaFoldDB" id="A0A1L0B8I1"/>
<evidence type="ECO:0000313" key="1">
    <source>
        <dbReference type="EMBL" id="SGY89900.1"/>
    </source>
</evidence>